<dbReference type="GO" id="GO:0003676">
    <property type="term" value="F:nucleic acid binding"/>
    <property type="evidence" value="ECO:0007669"/>
    <property type="project" value="InterPro"/>
</dbReference>
<dbReference type="PANTHER" id="PTHR34072">
    <property type="entry name" value="ENZYMATIC POLYPROTEIN-RELATED"/>
    <property type="match status" value="1"/>
</dbReference>
<evidence type="ECO:0000256" key="1">
    <source>
        <dbReference type="ARBA" id="ARBA00022679"/>
    </source>
</evidence>
<proteinExistence type="predicted"/>
<dbReference type="GO" id="GO:0015074">
    <property type="term" value="P:DNA integration"/>
    <property type="evidence" value="ECO:0007669"/>
    <property type="project" value="InterPro"/>
</dbReference>
<dbReference type="Gene3D" id="3.30.420.10">
    <property type="entry name" value="Ribonuclease H-like superfamily/Ribonuclease H"/>
    <property type="match status" value="1"/>
</dbReference>
<dbReference type="Pfam" id="PF17921">
    <property type="entry name" value="Integrase_H2C2"/>
    <property type="match status" value="1"/>
</dbReference>
<evidence type="ECO:0000256" key="3">
    <source>
        <dbReference type="ARBA" id="ARBA00022722"/>
    </source>
</evidence>
<evidence type="ECO:0000256" key="4">
    <source>
        <dbReference type="ARBA" id="ARBA00022759"/>
    </source>
</evidence>
<dbReference type="InterPro" id="IPR012337">
    <property type="entry name" value="RNaseH-like_sf"/>
</dbReference>
<dbReference type="InterPro" id="IPR036397">
    <property type="entry name" value="RNaseH_sf"/>
</dbReference>
<evidence type="ECO:0000256" key="6">
    <source>
        <dbReference type="ARBA" id="ARBA00022918"/>
    </source>
</evidence>
<keyword evidence="6" id="KW-0695">RNA-directed DNA polymerase</keyword>
<keyword evidence="5" id="KW-0378">Hydrolase</keyword>
<dbReference type="InterPro" id="IPR041588">
    <property type="entry name" value="Integrase_H2C2"/>
</dbReference>
<dbReference type="Gene3D" id="3.10.20.370">
    <property type="match status" value="1"/>
</dbReference>
<dbReference type="GO" id="GO:0016787">
    <property type="term" value="F:hydrolase activity"/>
    <property type="evidence" value="ECO:0007669"/>
    <property type="project" value="UniProtKB-KW"/>
</dbReference>
<feature type="domain" description="Integrase catalytic" evidence="7">
    <location>
        <begin position="120"/>
        <end position="306"/>
    </location>
</feature>
<dbReference type="AlphaFoldDB" id="A0A1U7XUE4"/>
<reference evidence="8" key="1">
    <citation type="journal article" date="2013" name="Genome Biol.">
        <title>Reference genomes and transcriptomes of Nicotiana sylvestris and Nicotiana tomentosiformis.</title>
        <authorList>
            <person name="Sierro N."/>
            <person name="Battey J.N."/>
            <person name="Ouadi S."/>
            <person name="Bovet L."/>
            <person name="Goepfert S."/>
            <person name="Bakaher N."/>
            <person name="Peitsch M.C."/>
            <person name="Ivanov N.V."/>
        </authorList>
    </citation>
    <scope>NUCLEOTIDE SEQUENCE [LARGE SCALE GENOMIC DNA]</scope>
</reference>
<keyword evidence="8" id="KW-1185">Reference proteome</keyword>
<dbReference type="PANTHER" id="PTHR34072:SF57">
    <property type="entry name" value="RNA-DIRECTED DNA POLYMERASE"/>
    <property type="match status" value="1"/>
</dbReference>
<dbReference type="InterPro" id="IPR043502">
    <property type="entry name" value="DNA/RNA_pol_sf"/>
</dbReference>
<keyword evidence="2" id="KW-0548">Nucleotidyltransferase</keyword>
<dbReference type="GO" id="GO:0003964">
    <property type="term" value="F:RNA-directed DNA polymerase activity"/>
    <property type="evidence" value="ECO:0007669"/>
    <property type="project" value="UniProtKB-KW"/>
</dbReference>
<evidence type="ECO:0000256" key="5">
    <source>
        <dbReference type="ARBA" id="ARBA00022801"/>
    </source>
</evidence>
<dbReference type="RefSeq" id="XP_009793276.1">
    <property type="nucleotide sequence ID" value="XM_009794974.1"/>
</dbReference>
<keyword evidence="4" id="KW-0255">Endonuclease</keyword>
<accession>A0A1U7XUE4</accession>
<dbReference type="Pfam" id="PF17917">
    <property type="entry name" value="RT_RNaseH"/>
    <property type="match status" value="1"/>
</dbReference>
<gene>
    <name evidence="9" type="primary">LOC104240189</name>
</gene>
<sequence>MKDTKFGFSGDCVKAFETLKEKLSTALVVVSPDWNQPFEVMCDASDTAVGAVLGQTRDKIFCPIYYASRTLSETQVNYATTEKELLAVVFAFDKFRSYLIGIKVTIFTDHAALKYLLVKKDARPRLLRWIILLQEFDLEIKDKKGTENQISRITWLESRYRKITLTSKEKILYLMQNNIIRRCVPEEEMNKILYHCHDGAIGGHYAANQTAFKVLESGFFWPTLFKDARAYVAQCDMCQRTETPYHAQTQGQVEVSNRELKRILKKTVGISRKDWALKLNDALWAYRTAFKMPIGTYPYRLVFGKACHLPVELEHKAFWTLKALNFDLTSAGKKRFIQVNELEELRLEAYENAKKFKEKTKIWHDKLIRPKSFKIGDQVLLYNSRLKLFPGKLKSRWTDPYNVIGVTPYEAIEIQKNGGDKFKVIVLPEHLMKASTTTKSPVQE</sequence>
<evidence type="ECO:0000313" key="9">
    <source>
        <dbReference type="RefSeq" id="XP_009793276.1"/>
    </source>
</evidence>
<organism evidence="8 9">
    <name type="scientific">Nicotiana sylvestris</name>
    <name type="common">Wood tobacco</name>
    <name type="synonym">South American tobacco</name>
    <dbReference type="NCBI Taxonomy" id="4096"/>
    <lineage>
        <taxon>Eukaryota</taxon>
        <taxon>Viridiplantae</taxon>
        <taxon>Streptophyta</taxon>
        <taxon>Embryophyta</taxon>
        <taxon>Tracheophyta</taxon>
        <taxon>Spermatophyta</taxon>
        <taxon>Magnoliopsida</taxon>
        <taxon>eudicotyledons</taxon>
        <taxon>Gunneridae</taxon>
        <taxon>Pentapetalae</taxon>
        <taxon>asterids</taxon>
        <taxon>lamiids</taxon>
        <taxon>Solanales</taxon>
        <taxon>Solanaceae</taxon>
        <taxon>Nicotianoideae</taxon>
        <taxon>Nicotianeae</taxon>
        <taxon>Nicotiana</taxon>
    </lineage>
</organism>
<dbReference type="SUPFAM" id="SSF56672">
    <property type="entry name" value="DNA/RNA polymerases"/>
    <property type="match status" value="1"/>
</dbReference>
<name>A0A1U7XUE4_NICSY</name>
<evidence type="ECO:0000256" key="2">
    <source>
        <dbReference type="ARBA" id="ARBA00022695"/>
    </source>
</evidence>
<dbReference type="GO" id="GO:0004519">
    <property type="term" value="F:endonuclease activity"/>
    <property type="evidence" value="ECO:0007669"/>
    <property type="project" value="UniProtKB-KW"/>
</dbReference>
<evidence type="ECO:0000313" key="8">
    <source>
        <dbReference type="Proteomes" id="UP000189701"/>
    </source>
</evidence>
<protein>
    <submittedName>
        <fullName evidence="9">Uncharacterized protein LOC104240189</fullName>
    </submittedName>
</protein>
<keyword evidence="3" id="KW-0540">Nuclease</keyword>
<dbReference type="SUPFAM" id="SSF53098">
    <property type="entry name" value="Ribonuclease H-like"/>
    <property type="match status" value="1"/>
</dbReference>
<dbReference type="OrthoDB" id="1194521at2759"/>
<dbReference type="STRING" id="4096.A0A1U7XUE4"/>
<dbReference type="CDD" id="cd09274">
    <property type="entry name" value="RNase_HI_RT_Ty3"/>
    <property type="match status" value="1"/>
</dbReference>
<dbReference type="Proteomes" id="UP000189701">
    <property type="component" value="Unplaced"/>
</dbReference>
<dbReference type="eggNOG" id="KOG0017">
    <property type="taxonomic scope" value="Eukaryota"/>
</dbReference>
<keyword evidence="1" id="KW-0808">Transferase</keyword>
<reference evidence="9" key="2">
    <citation type="submission" date="2025-08" db="UniProtKB">
        <authorList>
            <consortium name="RefSeq"/>
        </authorList>
    </citation>
    <scope>IDENTIFICATION</scope>
    <source>
        <tissue evidence="9">Leaf</tissue>
    </source>
</reference>
<evidence type="ECO:0000259" key="7">
    <source>
        <dbReference type="PROSITE" id="PS50994"/>
    </source>
</evidence>
<dbReference type="PROSITE" id="PS50994">
    <property type="entry name" value="INTEGRASE"/>
    <property type="match status" value="1"/>
</dbReference>
<dbReference type="FunFam" id="3.10.20.370:FF:000001">
    <property type="entry name" value="Retrovirus-related Pol polyprotein from transposon 17.6-like protein"/>
    <property type="match status" value="1"/>
</dbReference>
<dbReference type="InterPro" id="IPR041373">
    <property type="entry name" value="RT_RNaseH"/>
</dbReference>
<dbReference type="InterPro" id="IPR001584">
    <property type="entry name" value="Integrase_cat-core"/>
</dbReference>